<dbReference type="Proteomes" id="UP001055712">
    <property type="component" value="Unassembled WGS sequence"/>
</dbReference>
<protein>
    <submittedName>
        <fullName evidence="1">Uncharacterized protein</fullName>
    </submittedName>
</protein>
<reference evidence="1" key="2">
    <citation type="submission" date="2020-11" db="EMBL/GenBank/DDBJ databases">
        <authorList>
            <person name="Cecchin M."/>
            <person name="Marcolungo L."/>
            <person name="Rossato M."/>
            <person name="Girolomoni L."/>
            <person name="Cosentino E."/>
            <person name="Cuine S."/>
            <person name="Li-Beisson Y."/>
            <person name="Delledonne M."/>
            <person name="Ballottari M."/>
        </authorList>
    </citation>
    <scope>NUCLEOTIDE SEQUENCE</scope>
    <source>
        <strain evidence="1">211/11P</strain>
        <tissue evidence="1">Whole cell</tissue>
    </source>
</reference>
<reference evidence="1" key="1">
    <citation type="journal article" date="2019" name="Plant J.">
        <title>Chlorella vulgaris genome assembly and annotation reveals the molecular basis for metabolic acclimation to high light conditions.</title>
        <authorList>
            <person name="Cecchin M."/>
            <person name="Marcolungo L."/>
            <person name="Rossato M."/>
            <person name="Girolomoni L."/>
            <person name="Cosentino E."/>
            <person name="Cuine S."/>
            <person name="Li-Beisson Y."/>
            <person name="Delledonne M."/>
            <person name="Ballottari M."/>
        </authorList>
    </citation>
    <scope>NUCLEOTIDE SEQUENCE</scope>
    <source>
        <strain evidence="1">211/11P</strain>
    </source>
</reference>
<dbReference type="EMBL" id="SIDB01000011">
    <property type="protein sequence ID" value="KAI3426287.1"/>
    <property type="molecule type" value="Genomic_DNA"/>
</dbReference>
<sequence length="112" mass="11389">MWVAVAANAAGDCVARNITASGARRRSRDSCAAGPCSLLPDFCEPRGSINQPAVCGYAGPEGFPLPALESGVGPDPRRTLSRSVLQATAAEPGDIFSFAGQSATLKPASQVA</sequence>
<comment type="caution">
    <text evidence="1">The sequence shown here is derived from an EMBL/GenBank/DDBJ whole genome shotgun (WGS) entry which is preliminary data.</text>
</comment>
<evidence type="ECO:0000313" key="1">
    <source>
        <dbReference type="EMBL" id="KAI3426287.1"/>
    </source>
</evidence>
<dbReference type="AlphaFoldDB" id="A0A9D4YUF8"/>
<organism evidence="1 2">
    <name type="scientific">Chlorella vulgaris</name>
    <name type="common">Green alga</name>
    <dbReference type="NCBI Taxonomy" id="3077"/>
    <lineage>
        <taxon>Eukaryota</taxon>
        <taxon>Viridiplantae</taxon>
        <taxon>Chlorophyta</taxon>
        <taxon>core chlorophytes</taxon>
        <taxon>Trebouxiophyceae</taxon>
        <taxon>Chlorellales</taxon>
        <taxon>Chlorellaceae</taxon>
        <taxon>Chlorella clade</taxon>
        <taxon>Chlorella</taxon>
    </lineage>
</organism>
<evidence type="ECO:0000313" key="2">
    <source>
        <dbReference type="Proteomes" id="UP001055712"/>
    </source>
</evidence>
<accession>A0A9D4YUF8</accession>
<name>A0A9D4YUF8_CHLVU</name>
<keyword evidence="2" id="KW-1185">Reference proteome</keyword>
<proteinExistence type="predicted"/>
<gene>
    <name evidence="1" type="ORF">D9Q98_008660</name>
</gene>